<dbReference type="Gene3D" id="3.60.20.10">
    <property type="entry name" value="Glutamine Phosphoribosylpyrophosphate, subunit 1, domain 1"/>
    <property type="match status" value="1"/>
</dbReference>
<dbReference type="RefSeq" id="WP_013132883.1">
    <property type="nucleotide sequence ID" value="NC_014165.1"/>
</dbReference>
<feature type="domain" description="Glutamine amidotransferase type-2" evidence="3">
    <location>
        <begin position="2"/>
        <end position="243"/>
    </location>
</feature>
<dbReference type="PROSITE" id="PS51278">
    <property type="entry name" value="GATASE_TYPE_2"/>
    <property type="match status" value="1"/>
</dbReference>
<comment type="catalytic activity">
    <reaction evidence="2">
        <text>gamma-L-glutamyl-hercynylcysteine S-oxide + H2O = S-(hercyn-2-yl)-L-cysteine S-oxide + L-glutamate</text>
        <dbReference type="Rhea" id="RHEA:42684"/>
        <dbReference type="ChEBI" id="CHEBI:15377"/>
        <dbReference type="ChEBI" id="CHEBI:29985"/>
        <dbReference type="ChEBI" id="CHEBI:82703"/>
        <dbReference type="ChEBI" id="CHEBI:82706"/>
        <dbReference type="EC" id="3.5.1.118"/>
    </reaction>
</comment>
<evidence type="ECO:0000313" key="4">
    <source>
        <dbReference type="EMBL" id="ADG89350.1"/>
    </source>
</evidence>
<dbReference type="InterPro" id="IPR032889">
    <property type="entry name" value="EgtC_Actinobacteria"/>
</dbReference>
<evidence type="ECO:0000313" key="5">
    <source>
        <dbReference type="Proteomes" id="UP000006640"/>
    </source>
</evidence>
<dbReference type="eggNOG" id="COG0121">
    <property type="taxonomic scope" value="Bacteria"/>
</dbReference>
<dbReference type="PANTHER" id="PTHR43187:SF2">
    <property type="entry name" value="GAMMA-GLUTAMYL-HERCYNYLCYSTEINE SULFOXIDE HYDROLASE"/>
    <property type="match status" value="1"/>
</dbReference>
<dbReference type="KEGG" id="tbi:Tbis_2649"/>
<dbReference type="OrthoDB" id="9804310at2"/>
<evidence type="ECO:0000256" key="1">
    <source>
        <dbReference type="ARBA" id="ARBA00022962"/>
    </source>
</evidence>
<reference evidence="4 5" key="1">
    <citation type="submission" date="2010-01" db="EMBL/GenBank/DDBJ databases">
        <title>The complete genome of Thermobispora bispora DSM 43833.</title>
        <authorList>
            <consortium name="US DOE Joint Genome Institute (JGI-PGF)"/>
            <person name="Lucas S."/>
            <person name="Copeland A."/>
            <person name="Lapidus A."/>
            <person name="Glavina del Rio T."/>
            <person name="Dalin E."/>
            <person name="Tice H."/>
            <person name="Bruce D."/>
            <person name="Goodwin L."/>
            <person name="Pitluck S."/>
            <person name="Kyrpides N."/>
            <person name="Mavromatis K."/>
            <person name="Ivanova N."/>
            <person name="Mikhailova N."/>
            <person name="Chertkov O."/>
            <person name="Brettin T."/>
            <person name="Detter J.C."/>
            <person name="Han C."/>
            <person name="Larimer F."/>
            <person name="Land M."/>
            <person name="Hauser L."/>
            <person name="Markowitz V."/>
            <person name="Cheng J.-F."/>
            <person name="Hugenholtz P."/>
            <person name="Woyke T."/>
            <person name="Wu D."/>
            <person name="Jando M."/>
            <person name="Schneider S."/>
            <person name="Klenk H.-P."/>
            <person name="Eisen J.A."/>
        </authorList>
    </citation>
    <scope>NUCLEOTIDE SEQUENCE [LARGE SCALE GENOMIC DNA]</scope>
    <source>
        <strain evidence="5">ATCC 19993 / DSM 43833 / CBS 139.67 / JCM 10125 / KCTC 9307 / NBRC 14880 / R51</strain>
    </source>
</reference>
<organism evidence="4 5">
    <name type="scientific">Thermobispora bispora (strain ATCC 19993 / DSM 43833 / CBS 139.67 / JCM 10125 / KCTC 9307 / NBRC 14880 / R51)</name>
    <dbReference type="NCBI Taxonomy" id="469371"/>
    <lineage>
        <taxon>Bacteria</taxon>
        <taxon>Bacillati</taxon>
        <taxon>Actinomycetota</taxon>
        <taxon>Actinomycetes</taxon>
        <taxon>Streptosporangiales</taxon>
        <taxon>Streptosporangiaceae</taxon>
        <taxon>Thermobispora</taxon>
    </lineage>
</organism>
<dbReference type="Pfam" id="PF13230">
    <property type="entry name" value="GATase_4"/>
    <property type="match status" value="1"/>
</dbReference>
<dbReference type="InterPro" id="IPR017808">
    <property type="entry name" value="EgtC"/>
</dbReference>
<dbReference type="GO" id="GO:0016811">
    <property type="term" value="F:hydrolase activity, acting on carbon-nitrogen (but not peptide) bonds, in linear amides"/>
    <property type="evidence" value="ECO:0007669"/>
    <property type="project" value="UniProtKB-UniRule"/>
</dbReference>
<dbReference type="GO" id="GO:0052699">
    <property type="term" value="P:ergothioneine biosynthetic process"/>
    <property type="evidence" value="ECO:0007669"/>
    <property type="project" value="UniProtKB-UniRule"/>
</dbReference>
<dbReference type="CDD" id="cd01908">
    <property type="entry name" value="YafJ"/>
    <property type="match status" value="1"/>
</dbReference>
<dbReference type="InterPro" id="IPR026869">
    <property type="entry name" value="EgtC-like"/>
</dbReference>
<dbReference type="InterPro" id="IPR029055">
    <property type="entry name" value="Ntn_hydrolases_N"/>
</dbReference>
<dbReference type="InterPro" id="IPR017932">
    <property type="entry name" value="GATase_2_dom"/>
</dbReference>
<dbReference type="STRING" id="469371.Tbis_2649"/>
<dbReference type="EC" id="3.5.1.118" evidence="2"/>
<keyword evidence="5" id="KW-1185">Reference proteome</keyword>
<dbReference type="UniPathway" id="UPA01014"/>
<gene>
    <name evidence="2" type="primary">egtC</name>
    <name evidence="4" type="ordered locus">Tbis_2649</name>
</gene>
<name>D6Y5F5_THEBD</name>
<dbReference type="Proteomes" id="UP000006640">
    <property type="component" value="Chromosome"/>
</dbReference>
<comment type="pathway">
    <text evidence="2">Amino-acid biosynthesis; ergothioneine biosynthesis.</text>
</comment>
<sequence length="243" mass="25817">MCRHAAWLGSPKPLTWLLSEPEHGLYRQAYAPRMQRHGTVNADGFGVGWYDGTLGEPVRYRRPIPIWADPGLAGIARTGRSTCLIGAVRSATRGMPVEEAATAPFTGGRWLLSHNGQVRRDAVWPLATAPESPCDSAVLASAVFARLRAGAPPEDALASIVTEAAAADPEARLNVLLCGGTEIAAVAWGDTLFTRVDEAGDGVFVASEPLDDRPGWQPVPDRSLVFATPDGVRITPIDSGSDL</sequence>
<dbReference type="HOGENOM" id="CLU_042555_3_0_11"/>
<dbReference type="EMBL" id="CP001874">
    <property type="protein sequence ID" value="ADG89350.1"/>
    <property type="molecule type" value="Genomic_DNA"/>
</dbReference>
<dbReference type="SUPFAM" id="SSF56235">
    <property type="entry name" value="N-terminal nucleophile aminohydrolases (Ntn hydrolases)"/>
    <property type="match status" value="1"/>
</dbReference>
<dbReference type="NCBIfam" id="TIGR03442">
    <property type="entry name" value="ergothioneine biosynthesis protein EgtC"/>
    <property type="match status" value="1"/>
</dbReference>
<dbReference type="HAMAP" id="MF_02036">
    <property type="entry name" value="EgtC"/>
    <property type="match status" value="1"/>
</dbReference>
<comment type="function">
    <text evidence="2">Catalyzes the hydrolysis of the gamma-glutamyl amide bond of hercynyl-gamma-L-glutamyl-L-cysteine sulfoxide to produce hercynylcysteine sulfoxide, a step in the biosynthesis pathway of ergothioneine.</text>
</comment>
<protein>
    <recommendedName>
        <fullName evidence="2">Gamma-glutamyl-hercynylcysteine sulfoxide hydrolase</fullName>
        <ecNumber evidence="2">3.5.1.118</ecNumber>
    </recommendedName>
    <alternativeName>
        <fullName evidence="2">Gamma-glutamyl hercynylcysteine S-oxide hydrolase</fullName>
    </alternativeName>
</protein>
<dbReference type="PANTHER" id="PTHR43187">
    <property type="entry name" value="GLUTAMINE AMIDOTRANSFERASE DUG3-RELATED"/>
    <property type="match status" value="1"/>
</dbReference>
<accession>D6Y5F5</accession>
<keyword evidence="1 2" id="KW-0315">Glutamine amidotransferase</keyword>
<proteinExistence type="inferred from homology"/>
<dbReference type="AlphaFoldDB" id="D6Y5F5"/>
<evidence type="ECO:0000256" key="2">
    <source>
        <dbReference type="HAMAP-Rule" id="MF_02036"/>
    </source>
</evidence>
<evidence type="ECO:0000259" key="3">
    <source>
        <dbReference type="PROSITE" id="PS51278"/>
    </source>
</evidence>
<keyword evidence="2" id="KW-0378">Hydrolase</keyword>
<dbReference type="InterPro" id="IPR052373">
    <property type="entry name" value="Gamma-glu_amide_hydrolase"/>
</dbReference>